<dbReference type="InterPro" id="IPR055348">
    <property type="entry name" value="DctQ"/>
</dbReference>
<evidence type="ECO:0000256" key="8">
    <source>
        <dbReference type="ARBA" id="ARBA00038436"/>
    </source>
</evidence>
<evidence type="ECO:0000256" key="3">
    <source>
        <dbReference type="ARBA" id="ARBA00022475"/>
    </source>
</evidence>
<dbReference type="PANTHER" id="PTHR35011:SF4">
    <property type="entry name" value="SLL1102 PROTEIN"/>
    <property type="match status" value="1"/>
</dbReference>
<evidence type="ECO:0000256" key="1">
    <source>
        <dbReference type="ARBA" id="ARBA00004429"/>
    </source>
</evidence>
<feature type="transmembrane region" description="Helical" evidence="9">
    <location>
        <begin position="47"/>
        <end position="69"/>
    </location>
</feature>
<reference evidence="11" key="1">
    <citation type="journal article" date="2021" name="Microb. Physiol.">
        <title>Proteogenomic Insights into the Physiology of Marine, Sulfate-Reducing, Filamentous Desulfonema limicola and Desulfonema magnum.</title>
        <authorList>
            <person name="Schnaars V."/>
            <person name="Wohlbrand L."/>
            <person name="Scheve S."/>
            <person name="Hinrichs C."/>
            <person name="Reinhardt R."/>
            <person name="Rabus R."/>
        </authorList>
    </citation>
    <scope>NUCLEOTIDE SEQUENCE</scope>
    <source>
        <strain evidence="11">5ac10</strain>
    </source>
</reference>
<name>A0A975GIN4_9BACT</name>
<dbReference type="RefSeq" id="WP_207688084.1">
    <property type="nucleotide sequence ID" value="NZ_CP061799.1"/>
</dbReference>
<dbReference type="GO" id="GO:0005886">
    <property type="term" value="C:plasma membrane"/>
    <property type="evidence" value="ECO:0007669"/>
    <property type="project" value="UniProtKB-SubCell"/>
</dbReference>
<comment type="similarity">
    <text evidence="8">Belongs to the TRAP transporter small permease family.</text>
</comment>
<feature type="domain" description="Tripartite ATP-independent periplasmic transporters DctQ component" evidence="10">
    <location>
        <begin position="28"/>
        <end position="157"/>
    </location>
</feature>
<keyword evidence="12" id="KW-1185">Reference proteome</keyword>
<protein>
    <submittedName>
        <fullName evidence="11">C4-dicarboxylate TRAP transporter small permease protein</fullName>
    </submittedName>
</protein>
<evidence type="ECO:0000256" key="7">
    <source>
        <dbReference type="ARBA" id="ARBA00023136"/>
    </source>
</evidence>
<comment type="subcellular location">
    <subcellularLocation>
        <location evidence="1">Cell inner membrane</location>
        <topology evidence="1">Multi-pass membrane protein</topology>
    </subcellularLocation>
</comment>
<feature type="transmembrane region" description="Helical" evidence="9">
    <location>
        <begin position="20"/>
        <end position="41"/>
    </location>
</feature>
<evidence type="ECO:0000256" key="2">
    <source>
        <dbReference type="ARBA" id="ARBA00022448"/>
    </source>
</evidence>
<keyword evidence="2" id="KW-0813">Transport</keyword>
<keyword evidence="3" id="KW-1003">Cell membrane</keyword>
<evidence type="ECO:0000256" key="6">
    <source>
        <dbReference type="ARBA" id="ARBA00022989"/>
    </source>
</evidence>
<evidence type="ECO:0000256" key="4">
    <source>
        <dbReference type="ARBA" id="ARBA00022519"/>
    </source>
</evidence>
<accession>A0A975GIN4</accession>
<keyword evidence="5 9" id="KW-0812">Transmembrane</keyword>
<dbReference type="InterPro" id="IPR007387">
    <property type="entry name" value="TRAP_DctQ"/>
</dbReference>
<proteinExistence type="inferred from homology"/>
<dbReference type="PANTHER" id="PTHR35011">
    <property type="entry name" value="2,3-DIKETO-L-GULONATE TRAP TRANSPORTER SMALL PERMEASE PROTEIN YIAM"/>
    <property type="match status" value="1"/>
</dbReference>
<dbReference type="AlphaFoldDB" id="A0A975GIN4"/>
<keyword evidence="6 9" id="KW-1133">Transmembrane helix</keyword>
<evidence type="ECO:0000313" key="11">
    <source>
        <dbReference type="EMBL" id="QTA82123.1"/>
    </source>
</evidence>
<feature type="transmembrane region" description="Helical" evidence="9">
    <location>
        <begin position="90"/>
        <end position="112"/>
    </location>
</feature>
<keyword evidence="7 9" id="KW-0472">Membrane</keyword>
<dbReference type="EMBL" id="CP061799">
    <property type="protein sequence ID" value="QTA82123.1"/>
    <property type="molecule type" value="Genomic_DNA"/>
</dbReference>
<keyword evidence="4" id="KW-0997">Cell inner membrane</keyword>
<feature type="transmembrane region" description="Helical" evidence="9">
    <location>
        <begin position="132"/>
        <end position="156"/>
    </location>
</feature>
<evidence type="ECO:0000313" key="12">
    <source>
        <dbReference type="Proteomes" id="UP000663720"/>
    </source>
</evidence>
<dbReference type="Proteomes" id="UP000663720">
    <property type="component" value="Chromosome"/>
</dbReference>
<sequence length="167" mass="18999">MLNKISNAIDIFNKKQGDIASMLIFPLLGVVIYEVFMRYAFNSPTTWGFEVTAFLYGLHYMFGMAYTEVHDGHVRVDIFTARLPKKWQEIMSAFTACVFFLPVMTCMTIWSFKFAATSAAGLERNSTSWGPHIWPFKILMAVTFLFLLIQGISGLLKNINAIFGKNQ</sequence>
<evidence type="ECO:0000259" key="10">
    <source>
        <dbReference type="Pfam" id="PF04290"/>
    </source>
</evidence>
<dbReference type="KEGG" id="dli:dnl_44900"/>
<evidence type="ECO:0000256" key="9">
    <source>
        <dbReference type="SAM" id="Phobius"/>
    </source>
</evidence>
<evidence type="ECO:0000256" key="5">
    <source>
        <dbReference type="ARBA" id="ARBA00022692"/>
    </source>
</evidence>
<dbReference type="Pfam" id="PF04290">
    <property type="entry name" value="DctQ"/>
    <property type="match status" value="1"/>
</dbReference>
<gene>
    <name evidence="11" type="primary">dctQ3</name>
    <name evidence="11" type="ORF">dnl_44900</name>
</gene>
<organism evidence="11 12">
    <name type="scientific">Desulfonema limicola</name>
    <dbReference type="NCBI Taxonomy" id="45656"/>
    <lineage>
        <taxon>Bacteria</taxon>
        <taxon>Pseudomonadati</taxon>
        <taxon>Thermodesulfobacteriota</taxon>
        <taxon>Desulfobacteria</taxon>
        <taxon>Desulfobacterales</taxon>
        <taxon>Desulfococcaceae</taxon>
        <taxon>Desulfonema</taxon>
    </lineage>
</organism>